<evidence type="ECO:0000313" key="3">
    <source>
        <dbReference type="EMBL" id="KMS94879.1"/>
    </source>
</evidence>
<feature type="transmembrane region" description="Helical" evidence="2">
    <location>
        <begin position="142"/>
        <end position="161"/>
    </location>
</feature>
<dbReference type="InterPro" id="IPR036322">
    <property type="entry name" value="WD40_repeat_dom_sf"/>
</dbReference>
<dbReference type="EMBL" id="KQ090724">
    <property type="protein sequence ID" value="KMS94879.1"/>
    <property type="molecule type" value="Genomic_DNA"/>
</dbReference>
<dbReference type="SUPFAM" id="SSF50978">
    <property type="entry name" value="WD40 repeat-like"/>
    <property type="match status" value="1"/>
</dbReference>
<dbReference type="SMART" id="SM00320">
    <property type="entry name" value="WD40"/>
    <property type="match status" value="1"/>
</dbReference>
<evidence type="ECO:0000256" key="2">
    <source>
        <dbReference type="SAM" id="Phobius"/>
    </source>
</evidence>
<dbReference type="InterPro" id="IPR015943">
    <property type="entry name" value="WD40/YVTN_repeat-like_dom_sf"/>
</dbReference>
<gene>
    <name evidence="3" type="ORF">BVRB_014440</name>
</gene>
<dbReference type="PROSITE" id="PS50082">
    <property type="entry name" value="WD_REPEATS_2"/>
    <property type="match status" value="1"/>
</dbReference>
<accession>A0A0J8B1I2</accession>
<feature type="repeat" description="WD" evidence="1">
    <location>
        <begin position="103"/>
        <end position="145"/>
    </location>
</feature>
<keyword evidence="2" id="KW-0472">Membrane</keyword>
<dbReference type="GO" id="GO:0097361">
    <property type="term" value="C:cytosolic [4Fe-4S] assembly targeting complex"/>
    <property type="evidence" value="ECO:0007669"/>
    <property type="project" value="TreeGrafter"/>
</dbReference>
<dbReference type="Gene3D" id="2.130.10.10">
    <property type="entry name" value="YVTN repeat-like/Quinoprotein amine dehydrogenase"/>
    <property type="match status" value="1"/>
</dbReference>
<protein>
    <submittedName>
        <fullName evidence="3">Uncharacterized protein</fullName>
    </submittedName>
</protein>
<dbReference type="PANTHER" id="PTHR19920">
    <property type="entry name" value="WD40 PROTEIN CIAO1"/>
    <property type="match status" value="1"/>
</dbReference>
<dbReference type="GO" id="GO:0016226">
    <property type="term" value="P:iron-sulfur cluster assembly"/>
    <property type="evidence" value="ECO:0007669"/>
    <property type="project" value="TreeGrafter"/>
</dbReference>
<dbReference type="PANTHER" id="PTHR19920:SF0">
    <property type="entry name" value="CYTOSOLIC IRON-SULFUR PROTEIN ASSEMBLY PROTEIN CIAO1-RELATED"/>
    <property type="match status" value="1"/>
</dbReference>
<dbReference type="PROSITE" id="PS50294">
    <property type="entry name" value="WD_REPEATS_REGION"/>
    <property type="match status" value="1"/>
</dbReference>
<dbReference type="AlphaFoldDB" id="A0A0J8B1I2"/>
<dbReference type="Pfam" id="PF00400">
    <property type="entry name" value="WD40"/>
    <property type="match status" value="1"/>
</dbReference>
<sequence length="172" mass="19102">MNLKLLHNGNTFALYQAIMTALFFQFIGQVIGKNHITSTMITSVRVEVNHTLVFVREKLCFMSVLARDGVIASGAADDAVRLFVENDDGQLDGPMYKLLSKKEKAHEMDVNSIQWSPTEKPLLASASDDGTIKIWHYNFSSVVLLMVDVSLFSFTCCYSGLHVTADSSFLSL</sequence>
<reference evidence="3 4" key="1">
    <citation type="journal article" date="2014" name="Nature">
        <title>The genome of the recently domesticated crop plant sugar beet (Beta vulgaris).</title>
        <authorList>
            <person name="Dohm J.C."/>
            <person name="Minoche A.E."/>
            <person name="Holtgrawe D."/>
            <person name="Capella-Gutierrez S."/>
            <person name="Zakrzewski F."/>
            <person name="Tafer H."/>
            <person name="Rupp O."/>
            <person name="Sorensen T.R."/>
            <person name="Stracke R."/>
            <person name="Reinhardt R."/>
            <person name="Goesmann A."/>
            <person name="Kraft T."/>
            <person name="Schulz B."/>
            <person name="Stadler P.F."/>
            <person name="Schmidt T."/>
            <person name="Gabaldon T."/>
            <person name="Lehrach H."/>
            <person name="Weisshaar B."/>
            <person name="Himmelbauer H."/>
        </authorList>
    </citation>
    <scope>NUCLEOTIDE SEQUENCE [LARGE SCALE GENOMIC DNA]</scope>
    <source>
        <tissue evidence="3">Taproot</tissue>
    </source>
</reference>
<evidence type="ECO:0000313" key="4">
    <source>
        <dbReference type="Proteomes" id="UP000035740"/>
    </source>
</evidence>
<keyword evidence="2" id="KW-0812">Transmembrane</keyword>
<proteinExistence type="predicted"/>
<dbReference type="InterPro" id="IPR001680">
    <property type="entry name" value="WD40_rpt"/>
</dbReference>
<dbReference type="Gramene" id="KMS94879">
    <property type="protein sequence ID" value="KMS94879"/>
    <property type="gene ID" value="BVRB_014440"/>
</dbReference>
<dbReference type="Proteomes" id="UP000035740">
    <property type="component" value="Unassembled WGS sequence"/>
</dbReference>
<feature type="transmembrane region" description="Helical" evidence="2">
    <location>
        <begin position="12"/>
        <end position="31"/>
    </location>
</feature>
<name>A0A0J8B1I2_BETVV</name>
<dbReference type="OrthoDB" id="1745477at2759"/>
<organism evidence="3 4">
    <name type="scientific">Beta vulgaris subsp. vulgaris</name>
    <name type="common">Beet</name>
    <dbReference type="NCBI Taxonomy" id="3555"/>
    <lineage>
        <taxon>Eukaryota</taxon>
        <taxon>Viridiplantae</taxon>
        <taxon>Streptophyta</taxon>
        <taxon>Embryophyta</taxon>
        <taxon>Tracheophyta</taxon>
        <taxon>Spermatophyta</taxon>
        <taxon>Magnoliopsida</taxon>
        <taxon>eudicotyledons</taxon>
        <taxon>Gunneridae</taxon>
        <taxon>Pentapetalae</taxon>
        <taxon>Caryophyllales</taxon>
        <taxon>Chenopodiaceae</taxon>
        <taxon>Betoideae</taxon>
        <taxon>Beta</taxon>
    </lineage>
</organism>
<evidence type="ECO:0000256" key="1">
    <source>
        <dbReference type="PROSITE-ProRule" id="PRU00221"/>
    </source>
</evidence>
<keyword evidence="2" id="KW-1133">Transmembrane helix</keyword>
<keyword evidence="4" id="KW-1185">Reference proteome</keyword>
<keyword evidence="1" id="KW-0853">WD repeat</keyword>